<dbReference type="EMBL" id="VXIS01000529">
    <property type="protein sequence ID" value="KAA8893003.1"/>
    <property type="molecule type" value="Genomic_DNA"/>
</dbReference>
<dbReference type="Gene3D" id="1.10.287.370">
    <property type="match status" value="1"/>
</dbReference>
<name>A0A5J5ECL2_9PEZI</name>
<keyword evidence="2" id="KW-0143">Chaperone</keyword>
<gene>
    <name evidence="4" type="ORF">FN846DRAFT_980939</name>
</gene>
<comment type="similarity">
    <text evidence="1">Belongs to the prefoldin subunit beta family.</text>
</comment>
<dbReference type="GO" id="GO:0016272">
    <property type="term" value="C:prefoldin complex"/>
    <property type="evidence" value="ECO:0007669"/>
    <property type="project" value="InterPro"/>
</dbReference>
<proteinExistence type="inferred from homology"/>
<dbReference type="GO" id="GO:0051082">
    <property type="term" value="F:unfolded protein binding"/>
    <property type="evidence" value="ECO:0007669"/>
    <property type="project" value="InterPro"/>
</dbReference>
<keyword evidence="5" id="KW-1185">Reference proteome</keyword>
<dbReference type="GO" id="GO:0005737">
    <property type="term" value="C:cytoplasm"/>
    <property type="evidence" value="ECO:0007669"/>
    <property type="project" value="TreeGrafter"/>
</dbReference>
<comment type="caution">
    <text evidence="4">The sequence shown here is derived from an EMBL/GenBank/DDBJ whole genome shotgun (WGS) entry which is preliminary data.</text>
</comment>
<dbReference type="PANTHER" id="PTHR20903:SF0">
    <property type="entry name" value="PREFOLDIN SUBUNIT 1"/>
    <property type="match status" value="1"/>
</dbReference>
<dbReference type="Pfam" id="PF01920">
    <property type="entry name" value="Prefoldin_2"/>
    <property type="match status" value="1"/>
</dbReference>
<dbReference type="PANTHER" id="PTHR20903">
    <property type="entry name" value="PREFOLDIN SUBUNIT 1-RELATED"/>
    <property type="match status" value="1"/>
</dbReference>
<dbReference type="Proteomes" id="UP000326924">
    <property type="component" value="Unassembled WGS sequence"/>
</dbReference>
<evidence type="ECO:0000313" key="4">
    <source>
        <dbReference type="EMBL" id="KAA8893003.1"/>
    </source>
</evidence>
<feature type="coiled-coil region" evidence="3">
    <location>
        <begin position="76"/>
        <end position="110"/>
    </location>
</feature>
<accession>A0A5J5ECL2</accession>
<dbReference type="InterPro" id="IPR009053">
    <property type="entry name" value="Prefoldin"/>
</dbReference>
<evidence type="ECO:0000256" key="1">
    <source>
        <dbReference type="ARBA" id="ARBA00008045"/>
    </source>
</evidence>
<evidence type="ECO:0000256" key="3">
    <source>
        <dbReference type="SAM" id="Coils"/>
    </source>
</evidence>
<dbReference type="InterPro" id="IPR002777">
    <property type="entry name" value="PFD_beta-like"/>
</dbReference>
<dbReference type="FunCoup" id="A0A5J5ECL2">
    <property type="interactions" value="99"/>
</dbReference>
<dbReference type="SUPFAM" id="SSF46579">
    <property type="entry name" value="Prefoldin"/>
    <property type="match status" value="1"/>
</dbReference>
<dbReference type="OrthoDB" id="2015447at2759"/>
<dbReference type="GO" id="GO:0044183">
    <property type="term" value="F:protein folding chaperone"/>
    <property type="evidence" value="ECO:0007669"/>
    <property type="project" value="TreeGrafter"/>
</dbReference>
<organism evidence="4 5">
    <name type="scientific">Sphaerosporella brunnea</name>
    <dbReference type="NCBI Taxonomy" id="1250544"/>
    <lineage>
        <taxon>Eukaryota</taxon>
        <taxon>Fungi</taxon>
        <taxon>Dikarya</taxon>
        <taxon>Ascomycota</taxon>
        <taxon>Pezizomycotina</taxon>
        <taxon>Pezizomycetes</taxon>
        <taxon>Pezizales</taxon>
        <taxon>Pyronemataceae</taxon>
        <taxon>Sphaerosporella</taxon>
    </lineage>
</organism>
<reference evidence="4 5" key="1">
    <citation type="submission" date="2019-09" db="EMBL/GenBank/DDBJ databases">
        <title>Draft genome of the ectomycorrhizal ascomycete Sphaerosporella brunnea.</title>
        <authorList>
            <consortium name="DOE Joint Genome Institute"/>
            <person name="Benucci G.M."/>
            <person name="Marozzi G."/>
            <person name="Antonielli L."/>
            <person name="Sanchez S."/>
            <person name="Marco P."/>
            <person name="Wang X."/>
            <person name="Falini L.B."/>
            <person name="Barry K."/>
            <person name="Haridas S."/>
            <person name="Lipzen A."/>
            <person name="Labutti K."/>
            <person name="Grigoriev I.V."/>
            <person name="Murat C."/>
            <person name="Martin F."/>
            <person name="Albertini E."/>
            <person name="Donnini D."/>
            <person name="Bonito G."/>
        </authorList>
    </citation>
    <scope>NUCLEOTIDE SEQUENCE [LARGE SCALE GENOMIC DNA]</scope>
    <source>
        <strain evidence="4 5">Sb_GMNB300</strain>
    </source>
</reference>
<evidence type="ECO:0000256" key="2">
    <source>
        <dbReference type="ARBA" id="ARBA00023186"/>
    </source>
</evidence>
<dbReference type="CDD" id="cd23164">
    <property type="entry name" value="Prefoldin_1"/>
    <property type="match status" value="1"/>
</dbReference>
<dbReference type="AlphaFoldDB" id="A0A5J5ECL2"/>
<keyword evidence="3" id="KW-0175">Coiled coil</keyword>
<sequence length="118" mass="13394">MSIPNEALQKLMADIESKAAFSSQQLQIVKAQMAAKQRDIRLLQLTAEELNTLPPGTRTFEGVGKMFVLEPITSIKARLENEEKTLKNDIKDLEKKYNYLETTFVNAQQNLDAILRGR</sequence>
<dbReference type="InParanoid" id="A0A5J5ECL2"/>
<protein>
    <submittedName>
        <fullName evidence="4">Prefoldin</fullName>
    </submittedName>
</protein>
<evidence type="ECO:0000313" key="5">
    <source>
        <dbReference type="Proteomes" id="UP000326924"/>
    </source>
</evidence>